<feature type="region of interest" description="Disordered" evidence="1">
    <location>
        <begin position="305"/>
        <end position="331"/>
    </location>
</feature>
<dbReference type="GO" id="GO:0005778">
    <property type="term" value="C:peroxisomal membrane"/>
    <property type="evidence" value="ECO:0007669"/>
    <property type="project" value="TreeGrafter"/>
</dbReference>
<evidence type="ECO:0000313" key="3">
    <source>
        <dbReference type="Proteomes" id="UP000663846"/>
    </source>
</evidence>
<gene>
    <name evidence="2" type="ORF">RDB_LOCUS87159</name>
</gene>
<dbReference type="Pfam" id="PF02466">
    <property type="entry name" value="Tim17"/>
    <property type="match status" value="1"/>
</dbReference>
<comment type="caution">
    <text evidence="2">The sequence shown here is derived from an EMBL/GenBank/DDBJ whole genome shotgun (WGS) entry which is preliminary data.</text>
</comment>
<dbReference type="InterPro" id="IPR019531">
    <property type="entry name" value="Pmp4"/>
</dbReference>
<dbReference type="PANTHER" id="PTHR15460">
    <property type="entry name" value="PEROXISOMAL MEMBRANE PROTEIN 4"/>
    <property type="match status" value="1"/>
</dbReference>
<evidence type="ECO:0000313" key="2">
    <source>
        <dbReference type="EMBL" id="CAE6421364.1"/>
    </source>
</evidence>
<accession>A0A8H2XA56</accession>
<sequence>MGKFSIRRHKREVSDSATLVTVEPSMSPSQRSLYGSIISSRPRNRLQKTHHSPPSPDENQDVPNDTNKRPQRKLLKRFRQPLHRRTGSSPEATTSVTPPEEKSHSTSLPTSPNRPLGFGGRRYASRNWSDNDIRPPRSRFPYASPRGSVGSSADILLTPIRGSTAISDEDFVFLPGRDEIIQSQSGLAESPGQMIQNLFAGPSSEMRPHPVLLEPIVIEPTRTSRHELLPSESKPLPPPPKIEPLSHAAPAPESDPEPEDLPTPVARSFTSETQTITNAVIEVGPKTPRETLFVLLAPEPKGPIKELPSDHGVEPVPPTTPQESTLISRPTKSSYLPTKPLAIVTELQSQQNIIPFPSDLESARTPTRHQQLCPMAVTDVVSAGPPHSAGVSWVISVYQTACGIMLLAIDCYRWLIRKGFRDDFRSCMSCWFLKELVIGIMSSLEAIIRDPRFRDYLAILKGARNGFVYGVKIRFPHALLMAILFGRGDWSQRAKTIFKATKQHATNLAKFVTIYKTLLLIQRRANGGKEKSADSFFAGLIGGYLVFGDRTAINEQIVLYVCSRVVASFIPRAFPSPPHNPNADVLIPARSVPPDSRIFSVFAAVSWGAVMWLFKYRPETLQPGMANSMQYLYRDSEAWKNLKTLLWHNK</sequence>
<proteinExistence type="predicted"/>
<feature type="compositionally biased region" description="Low complexity" evidence="1">
    <location>
        <begin position="243"/>
        <end position="252"/>
    </location>
</feature>
<organism evidence="2 3">
    <name type="scientific">Rhizoctonia solani</name>
    <dbReference type="NCBI Taxonomy" id="456999"/>
    <lineage>
        <taxon>Eukaryota</taxon>
        <taxon>Fungi</taxon>
        <taxon>Dikarya</taxon>
        <taxon>Basidiomycota</taxon>
        <taxon>Agaricomycotina</taxon>
        <taxon>Agaricomycetes</taxon>
        <taxon>Cantharellales</taxon>
        <taxon>Ceratobasidiaceae</taxon>
        <taxon>Rhizoctonia</taxon>
    </lineage>
</organism>
<feature type="compositionally biased region" description="Basic residues" evidence="1">
    <location>
        <begin position="42"/>
        <end position="51"/>
    </location>
</feature>
<feature type="region of interest" description="Disordered" evidence="1">
    <location>
        <begin position="227"/>
        <end position="265"/>
    </location>
</feature>
<feature type="compositionally biased region" description="Polar residues" evidence="1">
    <location>
        <begin position="15"/>
        <end position="41"/>
    </location>
</feature>
<evidence type="ECO:0008006" key="4">
    <source>
        <dbReference type="Google" id="ProtNLM"/>
    </source>
</evidence>
<dbReference type="AlphaFoldDB" id="A0A8H2XA56"/>
<protein>
    <recommendedName>
        <fullName evidence="4">Peroxisomal membrane protein 4</fullName>
    </recommendedName>
</protein>
<feature type="compositionally biased region" description="Polar residues" evidence="1">
    <location>
        <begin position="87"/>
        <end position="97"/>
    </location>
</feature>
<dbReference type="Proteomes" id="UP000663846">
    <property type="component" value="Unassembled WGS sequence"/>
</dbReference>
<feature type="compositionally biased region" description="Polar residues" evidence="1">
    <location>
        <begin position="321"/>
        <end position="331"/>
    </location>
</feature>
<reference evidence="2" key="1">
    <citation type="submission" date="2021-01" db="EMBL/GenBank/DDBJ databases">
        <authorList>
            <person name="Kaushik A."/>
        </authorList>
    </citation>
    <scope>NUCLEOTIDE SEQUENCE</scope>
    <source>
        <strain evidence="2">AG1-1C</strain>
    </source>
</reference>
<feature type="compositionally biased region" description="Basic residues" evidence="1">
    <location>
        <begin position="1"/>
        <end position="11"/>
    </location>
</feature>
<name>A0A8H2XA56_9AGAM</name>
<feature type="region of interest" description="Disordered" evidence="1">
    <location>
        <begin position="1"/>
        <end position="150"/>
    </location>
</feature>
<dbReference type="EMBL" id="CAJMWS010000321">
    <property type="protein sequence ID" value="CAE6421364.1"/>
    <property type="molecule type" value="Genomic_DNA"/>
</dbReference>
<feature type="compositionally biased region" description="Basic residues" evidence="1">
    <location>
        <begin position="69"/>
        <end position="86"/>
    </location>
</feature>
<dbReference type="PANTHER" id="PTHR15460:SF3">
    <property type="entry name" value="PEROXISOMAL MEMBRANE PROTEIN 4"/>
    <property type="match status" value="1"/>
</dbReference>
<evidence type="ECO:0000256" key="1">
    <source>
        <dbReference type="SAM" id="MobiDB-lite"/>
    </source>
</evidence>